<dbReference type="GO" id="GO:0033254">
    <property type="term" value="C:vacuolar transporter chaperone complex"/>
    <property type="evidence" value="ECO:0007669"/>
    <property type="project" value="TreeGrafter"/>
</dbReference>
<protein>
    <recommendedName>
        <fullName evidence="7">DUF202 domain-containing protein</fullName>
    </recommendedName>
</protein>
<evidence type="ECO:0000313" key="9">
    <source>
        <dbReference type="Proteomes" id="UP000193642"/>
    </source>
</evidence>
<keyword evidence="3 6" id="KW-1133">Transmembrane helix</keyword>
<evidence type="ECO:0000256" key="1">
    <source>
        <dbReference type="ARBA" id="ARBA00004127"/>
    </source>
</evidence>
<keyword evidence="9" id="KW-1185">Reference proteome</keyword>
<dbReference type="OrthoDB" id="2243669at2759"/>
<organism evidence="8 9">
    <name type="scientific">Rhizoclosmatium globosum</name>
    <dbReference type="NCBI Taxonomy" id="329046"/>
    <lineage>
        <taxon>Eukaryota</taxon>
        <taxon>Fungi</taxon>
        <taxon>Fungi incertae sedis</taxon>
        <taxon>Chytridiomycota</taxon>
        <taxon>Chytridiomycota incertae sedis</taxon>
        <taxon>Chytridiomycetes</taxon>
        <taxon>Chytridiales</taxon>
        <taxon>Chytriomycetaceae</taxon>
        <taxon>Rhizoclosmatium</taxon>
    </lineage>
</organism>
<evidence type="ECO:0000256" key="3">
    <source>
        <dbReference type="ARBA" id="ARBA00022989"/>
    </source>
</evidence>
<dbReference type="Proteomes" id="UP000193642">
    <property type="component" value="Unassembled WGS sequence"/>
</dbReference>
<dbReference type="GO" id="GO:0012505">
    <property type="term" value="C:endomembrane system"/>
    <property type="evidence" value="ECO:0007669"/>
    <property type="project" value="UniProtKB-SubCell"/>
</dbReference>
<keyword evidence="4 6" id="KW-0472">Membrane</keyword>
<name>A0A1Y2BX39_9FUNG</name>
<evidence type="ECO:0000256" key="2">
    <source>
        <dbReference type="ARBA" id="ARBA00022692"/>
    </source>
</evidence>
<sequence length="234" mass="26587">MSSSNGTTRININESERTPLLNNNTNTNNSTDRPSKSWGPGQQPTDRQIAQNMTPLNPSITQTQLPNQNQPVPIKKVMAPLRIEPKVYFANERTFLSWLHFCIVLGGLALGLLNFGDRVGQISGLVFTLVAMVFMVYSVSMFQKRADMIRRRDPGPYDDTSAPVVLCVVFCRYRSQLLPEIHVSIQLDLLVNCNSPHTRSVSLFPLFYFFSLSRKYKYMLSPKLLHVFTSKIEK</sequence>
<reference evidence="8 9" key="1">
    <citation type="submission" date="2016-07" db="EMBL/GenBank/DDBJ databases">
        <title>Pervasive Adenine N6-methylation of Active Genes in Fungi.</title>
        <authorList>
            <consortium name="DOE Joint Genome Institute"/>
            <person name="Mondo S.J."/>
            <person name="Dannebaum R.O."/>
            <person name="Kuo R.C."/>
            <person name="Labutti K."/>
            <person name="Haridas S."/>
            <person name="Kuo A."/>
            <person name="Salamov A."/>
            <person name="Ahrendt S.R."/>
            <person name="Lipzen A."/>
            <person name="Sullivan W."/>
            <person name="Andreopoulos W.B."/>
            <person name="Clum A."/>
            <person name="Lindquist E."/>
            <person name="Daum C."/>
            <person name="Ramamoorthy G.K."/>
            <person name="Gryganskyi A."/>
            <person name="Culley D."/>
            <person name="Magnuson J.K."/>
            <person name="James T.Y."/>
            <person name="O'Malley M.A."/>
            <person name="Stajich J.E."/>
            <person name="Spatafora J.W."/>
            <person name="Visel A."/>
            <person name="Grigoriev I.V."/>
        </authorList>
    </citation>
    <scope>NUCLEOTIDE SEQUENCE [LARGE SCALE GENOMIC DNA]</scope>
    <source>
        <strain evidence="8 9">JEL800</strain>
    </source>
</reference>
<gene>
    <name evidence="8" type="ORF">BCR33DRAFT_410596</name>
</gene>
<dbReference type="Pfam" id="PF02656">
    <property type="entry name" value="DUF202"/>
    <property type="match status" value="1"/>
</dbReference>
<dbReference type="GO" id="GO:0000329">
    <property type="term" value="C:fungal-type vacuole membrane"/>
    <property type="evidence" value="ECO:0007669"/>
    <property type="project" value="TreeGrafter"/>
</dbReference>
<dbReference type="STRING" id="329046.A0A1Y2BX39"/>
<comment type="caution">
    <text evidence="8">The sequence shown here is derived from an EMBL/GenBank/DDBJ whole genome shotgun (WGS) entry which is preliminary data.</text>
</comment>
<evidence type="ECO:0000256" key="6">
    <source>
        <dbReference type="SAM" id="Phobius"/>
    </source>
</evidence>
<evidence type="ECO:0000259" key="7">
    <source>
        <dbReference type="Pfam" id="PF02656"/>
    </source>
</evidence>
<proteinExistence type="predicted"/>
<feature type="transmembrane region" description="Helical" evidence="6">
    <location>
        <begin position="95"/>
        <end position="116"/>
    </location>
</feature>
<feature type="domain" description="DUF202" evidence="7">
    <location>
        <begin position="86"/>
        <end position="146"/>
    </location>
</feature>
<comment type="subcellular location">
    <subcellularLocation>
        <location evidence="1">Endomembrane system</location>
        <topology evidence="1">Multi-pass membrane protein</topology>
    </subcellularLocation>
</comment>
<dbReference type="InterPro" id="IPR051572">
    <property type="entry name" value="VTC_Complex_Subunit"/>
</dbReference>
<feature type="region of interest" description="Disordered" evidence="5">
    <location>
        <begin position="1"/>
        <end position="48"/>
    </location>
</feature>
<evidence type="ECO:0000256" key="4">
    <source>
        <dbReference type="ARBA" id="ARBA00023136"/>
    </source>
</evidence>
<evidence type="ECO:0000256" key="5">
    <source>
        <dbReference type="SAM" id="MobiDB-lite"/>
    </source>
</evidence>
<dbReference type="InterPro" id="IPR003807">
    <property type="entry name" value="DUF202"/>
</dbReference>
<accession>A0A1Y2BX39</accession>
<feature type="compositionally biased region" description="Polar residues" evidence="5">
    <location>
        <begin position="1"/>
        <end position="13"/>
    </location>
</feature>
<dbReference type="EMBL" id="MCGO01000040">
    <property type="protein sequence ID" value="ORY39316.1"/>
    <property type="molecule type" value="Genomic_DNA"/>
</dbReference>
<dbReference type="PANTHER" id="PTHR46140">
    <property type="entry name" value="VACUOLAR TRANSPORTER CHAPERONE 1-RELATED"/>
    <property type="match status" value="1"/>
</dbReference>
<dbReference type="PANTHER" id="PTHR46140:SF1">
    <property type="entry name" value="VACUOLAR TRANSPORTER CHAPERONE COMPLEX SUBUNIT 4-RELATED"/>
    <property type="match status" value="1"/>
</dbReference>
<keyword evidence="2 6" id="KW-0812">Transmembrane</keyword>
<evidence type="ECO:0000313" key="8">
    <source>
        <dbReference type="EMBL" id="ORY39316.1"/>
    </source>
</evidence>
<feature type="transmembrane region" description="Helical" evidence="6">
    <location>
        <begin position="122"/>
        <end position="142"/>
    </location>
</feature>
<dbReference type="AlphaFoldDB" id="A0A1Y2BX39"/>